<evidence type="ECO:0000256" key="10">
    <source>
        <dbReference type="ARBA" id="ARBA00023136"/>
    </source>
</evidence>
<evidence type="ECO:0000256" key="3">
    <source>
        <dbReference type="ARBA" id="ARBA00022448"/>
    </source>
</evidence>
<sequence>MLKVVSLTLGAGVCGWIAYITFVVQPVVLFSWHPITLALAYLLATPSALIAMSDRRGETNHGKRIALVQWHVLMQILTVILMTIGFGAIYVNKEKNNRPHFTSIHSWIGCTALGFYYMNFFFGMFKTYGGKVNWQWKDTAHRYSGTLAFLTSGVAVAYGFYSGGWGRANLGQQGQLAASAAIALLHVAVVAKLLVSPNTAPVKSD</sequence>
<feature type="transmembrane region" description="Helical" evidence="11">
    <location>
        <begin position="104"/>
        <end position="122"/>
    </location>
</feature>
<dbReference type="GO" id="GO:0140575">
    <property type="term" value="F:transmembrane monodehydroascorbate reductase activity"/>
    <property type="evidence" value="ECO:0007669"/>
    <property type="project" value="InterPro"/>
</dbReference>
<dbReference type="PROSITE" id="PS50939">
    <property type="entry name" value="CYTOCHROME_B561"/>
    <property type="match status" value="1"/>
</dbReference>
<organism evidence="14 15">
    <name type="scientific">Aphanomyces stellatus</name>
    <dbReference type="NCBI Taxonomy" id="120398"/>
    <lineage>
        <taxon>Eukaryota</taxon>
        <taxon>Sar</taxon>
        <taxon>Stramenopiles</taxon>
        <taxon>Oomycota</taxon>
        <taxon>Saprolegniomycetes</taxon>
        <taxon>Saprolegniales</taxon>
        <taxon>Verrucalvaceae</taxon>
        <taxon>Aphanomyces</taxon>
    </lineage>
</organism>
<feature type="transmembrane region" description="Helical" evidence="11">
    <location>
        <begin position="72"/>
        <end position="92"/>
    </location>
</feature>
<evidence type="ECO:0000256" key="7">
    <source>
        <dbReference type="ARBA" id="ARBA00022982"/>
    </source>
</evidence>
<keyword evidence="5 11" id="KW-0812">Transmembrane</keyword>
<feature type="transmembrane region" description="Helical" evidence="11">
    <location>
        <begin position="176"/>
        <end position="195"/>
    </location>
</feature>
<keyword evidence="15" id="KW-1185">Reference proteome</keyword>
<dbReference type="EMBL" id="CAADRA010005164">
    <property type="protein sequence ID" value="VFT86339.1"/>
    <property type="molecule type" value="Genomic_DNA"/>
</dbReference>
<reference evidence="14 15" key="1">
    <citation type="submission" date="2019-03" db="EMBL/GenBank/DDBJ databases">
        <authorList>
            <person name="Gaulin E."/>
            <person name="Dumas B."/>
        </authorList>
    </citation>
    <scope>NUCLEOTIDE SEQUENCE [LARGE SCALE GENOMIC DNA]</scope>
    <source>
        <strain evidence="14">CBS 568.67</strain>
    </source>
</reference>
<dbReference type="GO" id="GO:0046872">
    <property type="term" value="F:metal ion binding"/>
    <property type="evidence" value="ECO:0007669"/>
    <property type="project" value="UniProtKB-KW"/>
</dbReference>
<dbReference type="OrthoDB" id="432881at2759"/>
<evidence type="ECO:0000259" key="12">
    <source>
        <dbReference type="PROSITE" id="PS50939"/>
    </source>
</evidence>
<keyword evidence="7" id="KW-0249">Electron transport</keyword>
<evidence type="ECO:0000256" key="9">
    <source>
        <dbReference type="ARBA" id="ARBA00023004"/>
    </source>
</evidence>
<evidence type="ECO:0000256" key="1">
    <source>
        <dbReference type="ARBA" id="ARBA00001970"/>
    </source>
</evidence>
<dbReference type="PANTHER" id="PTHR15422:SF45">
    <property type="entry name" value="CYTOCHROME B561 DOMAIN-CONTAINING PROTEIN"/>
    <property type="match status" value="1"/>
</dbReference>
<feature type="domain" description="Cytochrome b561" evidence="12">
    <location>
        <begin position="1"/>
        <end position="196"/>
    </location>
</feature>
<accession>A0A485KMY0</accession>
<evidence type="ECO:0000256" key="6">
    <source>
        <dbReference type="ARBA" id="ARBA00022723"/>
    </source>
</evidence>
<gene>
    <name evidence="14" type="primary">Aste57867_9460</name>
    <name evidence="13" type="ORF">As57867_009424</name>
    <name evidence="14" type="ORF">ASTE57867_9460</name>
</gene>
<evidence type="ECO:0000256" key="11">
    <source>
        <dbReference type="SAM" id="Phobius"/>
    </source>
</evidence>
<evidence type="ECO:0000256" key="2">
    <source>
        <dbReference type="ARBA" id="ARBA00004141"/>
    </source>
</evidence>
<keyword evidence="3" id="KW-0813">Transport</keyword>
<keyword evidence="9" id="KW-0408">Iron</keyword>
<proteinExistence type="predicted"/>
<comment type="subcellular location">
    <subcellularLocation>
        <location evidence="2">Membrane</location>
        <topology evidence="2">Multi-pass membrane protein</topology>
    </subcellularLocation>
</comment>
<keyword evidence="4" id="KW-0349">Heme</keyword>
<evidence type="ECO:0000313" key="14">
    <source>
        <dbReference type="EMBL" id="VFT86339.1"/>
    </source>
</evidence>
<dbReference type="InterPro" id="IPR006593">
    <property type="entry name" value="Cyt_b561/ferric_Rdtase_TM"/>
</dbReference>
<evidence type="ECO:0000313" key="13">
    <source>
        <dbReference type="EMBL" id="KAF0699981.1"/>
    </source>
</evidence>
<name>A0A485KMY0_9STRA</name>
<feature type="transmembrane region" description="Helical" evidence="11">
    <location>
        <begin position="30"/>
        <end position="51"/>
    </location>
</feature>
<keyword evidence="6" id="KW-0479">Metal-binding</keyword>
<dbReference type="AlphaFoldDB" id="A0A485KMY0"/>
<feature type="transmembrane region" description="Helical" evidence="11">
    <location>
        <begin position="143"/>
        <end position="161"/>
    </location>
</feature>
<evidence type="ECO:0000256" key="4">
    <source>
        <dbReference type="ARBA" id="ARBA00022617"/>
    </source>
</evidence>
<dbReference type="EMBL" id="VJMH01005143">
    <property type="protein sequence ID" value="KAF0699981.1"/>
    <property type="molecule type" value="Genomic_DNA"/>
</dbReference>
<evidence type="ECO:0000256" key="8">
    <source>
        <dbReference type="ARBA" id="ARBA00022989"/>
    </source>
</evidence>
<dbReference type="GO" id="GO:0016020">
    <property type="term" value="C:membrane"/>
    <property type="evidence" value="ECO:0007669"/>
    <property type="project" value="UniProtKB-SubCell"/>
</dbReference>
<dbReference type="Pfam" id="PF03188">
    <property type="entry name" value="Cytochrom_B561"/>
    <property type="match status" value="1"/>
</dbReference>
<feature type="transmembrane region" description="Helical" evidence="11">
    <location>
        <begin position="7"/>
        <end position="24"/>
    </location>
</feature>
<dbReference type="Gene3D" id="1.20.120.1770">
    <property type="match status" value="1"/>
</dbReference>
<dbReference type="SMART" id="SM00665">
    <property type="entry name" value="B561"/>
    <property type="match status" value="1"/>
</dbReference>
<protein>
    <submittedName>
        <fullName evidence="14">Aste57867_9460 protein</fullName>
    </submittedName>
</protein>
<dbReference type="PANTHER" id="PTHR15422">
    <property type="entry name" value="OS05G0565100 PROTEIN"/>
    <property type="match status" value="1"/>
</dbReference>
<evidence type="ECO:0000256" key="5">
    <source>
        <dbReference type="ARBA" id="ARBA00022692"/>
    </source>
</evidence>
<keyword evidence="10 11" id="KW-0472">Membrane</keyword>
<keyword evidence="8 11" id="KW-1133">Transmembrane helix</keyword>
<dbReference type="InterPro" id="IPR045150">
    <property type="entry name" value="CYB561D1/2"/>
</dbReference>
<comment type="cofactor">
    <cofactor evidence="1">
        <name>heme b</name>
        <dbReference type="ChEBI" id="CHEBI:60344"/>
    </cofactor>
</comment>
<reference evidence="13" key="2">
    <citation type="submission" date="2019-06" db="EMBL/GenBank/DDBJ databases">
        <title>Genomics analysis of Aphanomyces spp. identifies a new class of oomycete effector associated with host adaptation.</title>
        <authorList>
            <person name="Gaulin E."/>
        </authorList>
    </citation>
    <scope>NUCLEOTIDE SEQUENCE</scope>
    <source>
        <strain evidence="13">CBS 578.67</strain>
    </source>
</reference>
<evidence type="ECO:0000313" key="15">
    <source>
        <dbReference type="Proteomes" id="UP000332933"/>
    </source>
</evidence>
<dbReference type="Proteomes" id="UP000332933">
    <property type="component" value="Unassembled WGS sequence"/>
</dbReference>